<accession>A0A4Z0YV60</accession>
<proteinExistence type="predicted"/>
<name>A0A4Z0YV60_9PEZI</name>
<gene>
    <name evidence="1" type="ORF">E0Z10_g471</name>
</gene>
<sequence length="157" mass="16954">MCVADITDYSGLTWEVGVRTGVCAFLYIRRLKKRKKITEGHAKQADEMKHDEHTGGPELEAIKAYVNTTKAEIDATTPKAKLAGNPEELYDDGIYVIKPELEGSTGTERNRGAYVSKKSELEAVSTPRALIAQQDPAELEAVSLSTRDGASVVAGGS</sequence>
<keyword evidence="2" id="KW-1185">Reference proteome</keyword>
<dbReference type="EMBL" id="SKBN01000004">
    <property type="protein sequence ID" value="TGJ88299.1"/>
    <property type="molecule type" value="Genomic_DNA"/>
</dbReference>
<protein>
    <submittedName>
        <fullName evidence="1">Uncharacterized protein</fullName>
    </submittedName>
</protein>
<comment type="caution">
    <text evidence="1">The sequence shown here is derived from an EMBL/GenBank/DDBJ whole genome shotgun (WGS) entry which is preliminary data.</text>
</comment>
<reference evidence="1 2" key="1">
    <citation type="submission" date="2019-03" db="EMBL/GenBank/DDBJ databases">
        <title>Draft genome sequence of Xylaria hypoxylon DSM 108379, a ubiquitous saprotrophic-parasitic fungi on hardwood.</title>
        <authorList>
            <person name="Buettner E."/>
            <person name="Leonhardt S."/>
            <person name="Gebauer A.M."/>
            <person name="Liers C."/>
            <person name="Hofrichter M."/>
            <person name="Kellner H."/>
        </authorList>
    </citation>
    <scope>NUCLEOTIDE SEQUENCE [LARGE SCALE GENOMIC DNA]</scope>
    <source>
        <strain evidence="1 2">DSM 108379</strain>
    </source>
</reference>
<dbReference type="Proteomes" id="UP000297716">
    <property type="component" value="Unassembled WGS sequence"/>
</dbReference>
<evidence type="ECO:0000313" key="1">
    <source>
        <dbReference type="EMBL" id="TGJ88299.1"/>
    </source>
</evidence>
<dbReference type="AlphaFoldDB" id="A0A4Z0YV60"/>
<organism evidence="1 2">
    <name type="scientific">Xylaria hypoxylon</name>
    <dbReference type="NCBI Taxonomy" id="37992"/>
    <lineage>
        <taxon>Eukaryota</taxon>
        <taxon>Fungi</taxon>
        <taxon>Dikarya</taxon>
        <taxon>Ascomycota</taxon>
        <taxon>Pezizomycotina</taxon>
        <taxon>Sordariomycetes</taxon>
        <taxon>Xylariomycetidae</taxon>
        <taxon>Xylariales</taxon>
        <taxon>Xylariaceae</taxon>
        <taxon>Xylaria</taxon>
    </lineage>
</organism>
<evidence type="ECO:0000313" key="2">
    <source>
        <dbReference type="Proteomes" id="UP000297716"/>
    </source>
</evidence>
<dbReference type="OrthoDB" id="4773419at2759"/>